<proteinExistence type="predicted"/>
<keyword evidence="2" id="KW-1185">Reference proteome</keyword>
<evidence type="ECO:0000313" key="1">
    <source>
        <dbReference type="EMBL" id="CAG8751721.1"/>
    </source>
</evidence>
<comment type="caution">
    <text evidence="1">The sequence shown here is derived from an EMBL/GenBank/DDBJ whole genome shotgun (WGS) entry which is preliminary data.</text>
</comment>
<evidence type="ECO:0000313" key="2">
    <source>
        <dbReference type="Proteomes" id="UP000789920"/>
    </source>
</evidence>
<organism evidence="1 2">
    <name type="scientific">Racocetra persica</name>
    <dbReference type="NCBI Taxonomy" id="160502"/>
    <lineage>
        <taxon>Eukaryota</taxon>
        <taxon>Fungi</taxon>
        <taxon>Fungi incertae sedis</taxon>
        <taxon>Mucoromycota</taxon>
        <taxon>Glomeromycotina</taxon>
        <taxon>Glomeromycetes</taxon>
        <taxon>Diversisporales</taxon>
        <taxon>Gigasporaceae</taxon>
        <taxon>Racocetra</taxon>
    </lineage>
</organism>
<name>A0ACA9QJZ6_9GLOM</name>
<accession>A0ACA9QJZ6</accession>
<feature type="non-terminal residue" evidence="1">
    <location>
        <position position="1"/>
    </location>
</feature>
<sequence>MYYDWLNPDLTLIRFVPLLPLYKTRKLDITPLSMLCALEFSVTFSTLQLRI</sequence>
<reference evidence="1" key="1">
    <citation type="submission" date="2021-06" db="EMBL/GenBank/DDBJ databases">
        <authorList>
            <person name="Kallberg Y."/>
            <person name="Tangrot J."/>
            <person name="Rosling A."/>
        </authorList>
    </citation>
    <scope>NUCLEOTIDE SEQUENCE</scope>
    <source>
        <strain evidence="1">MA461A</strain>
    </source>
</reference>
<dbReference type="Proteomes" id="UP000789920">
    <property type="component" value="Unassembled WGS sequence"/>
</dbReference>
<dbReference type="EMBL" id="CAJVQC010032676">
    <property type="protein sequence ID" value="CAG8751721.1"/>
    <property type="molecule type" value="Genomic_DNA"/>
</dbReference>
<protein>
    <submittedName>
        <fullName evidence="1">17177_t:CDS:1</fullName>
    </submittedName>
</protein>
<gene>
    <name evidence="1" type="ORF">RPERSI_LOCUS14254</name>
</gene>